<name>A0ABU3UPB2_9ACTN</name>
<reference evidence="1 2" key="1">
    <citation type="submission" date="2023-02" db="EMBL/GenBank/DDBJ databases">
        <authorList>
            <person name="Maleckis M."/>
        </authorList>
    </citation>
    <scope>NUCLEOTIDE SEQUENCE [LARGE SCALE GENOMIC DNA]</scope>
    <source>
        <strain evidence="1 2">P8-A2</strain>
    </source>
</reference>
<dbReference type="Proteomes" id="UP001257627">
    <property type="component" value="Unassembled WGS sequence"/>
</dbReference>
<keyword evidence="2" id="KW-1185">Reference proteome</keyword>
<dbReference type="RefSeq" id="WP_143626998.1">
    <property type="nucleotide sequence ID" value="NZ_JARAKF010000001.1"/>
</dbReference>
<comment type="caution">
    <text evidence="1">The sequence shown here is derived from an EMBL/GenBank/DDBJ whole genome shotgun (WGS) entry which is preliminary data.</text>
</comment>
<gene>
    <name evidence="1" type="ORF">PU648_26165</name>
</gene>
<evidence type="ECO:0000313" key="2">
    <source>
        <dbReference type="Proteomes" id="UP001257627"/>
    </source>
</evidence>
<dbReference type="EMBL" id="JARAKF010000001">
    <property type="protein sequence ID" value="MDU8995778.1"/>
    <property type="molecule type" value="Genomic_DNA"/>
</dbReference>
<accession>A0ABU3UPB2</accession>
<evidence type="ECO:0008006" key="3">
    <source>
        <dbReference type="Google" id="ProtNLM"/>
    </source>
</evidence>
<evidence type="ECO:0000313" key="1">
    <source>
        <dbReference type="EMBL" id="MDU8995778.1"/>
    </source>
</evidence>
<protein>
    <recommendedName>
        <fullName evidence="3">Immunity protein 51</fullName>
    </recommendedName>
</protein>
<organism evidence="1 2">
    <name type="scientific">Streptomyces mirabilis</name>
    <dbReference type="NCBI Taxonomy" id="68239"/>
    <lineage>
        <taxon>Bacteria</taxon>
        <taxon>Bacillati</taxon>
        <taxon>Actinomycetota</taxon>
        <taxon>Actinomycetes</taxon>
        <taxon>Kitasatosporales</taxon>
        <taxon>Streptomycetaceae</taxon>
        <taxon>Streptomyces</taxon>
    </lineage>
</organism>
<sequence>MRYSLNHRWGDCTEADVVTDEQLDALLSELTRDIEDVEHPDLWITDHESGWSLLAFAGDAGLVVLEDEAETTTQHLRGLTPDTIRVLYVRLISGQIDLLCQEDWQPGYG</sequence>
<proteinExistence type="predicted"/>